<reference evidence="1 2" key="1">
    <citation type="submission" date="2021-05" db="EMBL/GenBank/DDBJ databases">
        <title>Genetic and Functional Diversity in Clade A Lucinid endosymbionts from the Bahamas.</title>
        <authorList>
            <person name="Giani N.M."/>
            <person name="Engel A.S."/>
            <person name="Campbell B.J."/>
        </authorList>
    </citation>
    <scope>NUCLEOTIDE SEQUENCE [LARGE SCALE GENOMIC DNA]</scope>
    <source>
        <strain evidence="1">LUC16012Gg_MoonRockCtena</strain>
    </source>
</reference>
<dbReference type="AlphaFoldDB" id="A0A944QT61"/>
<dbReference type="InterPro" id="IPR023614">
    <property type="entry name" value="Porin_dom_sf"/>
</dbReference>
<proteinExistence type="predicted"/>
<accession>A0A944QT61</accession>
<sequence length="487" mass="52960">MSKTKPASGLLLISALIYTQGSVAVGLPAVSNVHQGKVLPEAGDFANAITAGKPDVWLRLRYEEVEDDIPAGSPLVGTEDADLLSLRAALGYTSARFHGFWARLELELSRRLGSDDALNVDDDLTFPPGPAGSRIAEGHALIPDNNFEEINEAFIGWRSATGGCPNAPGACNGHTSFKLGRQSIIYDNHRWVGNIIWRQNNQSFDAFRFDNSSISNLSLSYAYIDRVNRLFGDDSAFREYEMNNSHLINIAYQLPFGKLSGYGYLLDFDDNTRTPFPEGVGVGPGITNFDSDTWGLRFTGKHRLHDSFTLLTELEWANQDPSGDAASNLDDNDYLNIEIGGAFDLAGKPVVVKLGQEVLEGNGVNALQTPLATVHAFNGWTDKFVGAPGGSATPAGGLKDTSVTLVVKGLLSSLIGPSKLVLQFHDFEADRTVGGVSDYGEEWGLLFAKPFNKKWLGVIKFASFEDGGDGFSFDSDKIWIMGQYRMK</sequence>
<dbReference type="EMBL" id="JAHHGM010000001">
    <property type="protein sequence ID" value="MBT2987619.1"/>
    <property type="molecule type" value="Genomic_DNA"/>
</dbReference>
<organism evidence="1 2">
    <name type="scientific">Candidatus Thiodiazotropha taylori</name>
    <dbReference type="NCBI Taxonomy" id="2792791"/>
    <lineage>
        <taxon>Bacteria</taxon>
        <taxon>Pseudomonadati</taxon>
        <taxon>Pseudomonadota</taxon>
        <taxon>Gammaproteobacteria</taxon>
        <taxon>Chromatiales</taxon>
        <taxon>Sedimenticolaceae</taxon>
        <taxon>Candidatus Thiodiazotropha</taxon>
    </lineage>
</organism>
<evidence type="ECO:0000313" key="1">
    <source>
        <dbReference type="EMBL" id="MBT2987619.1"/>
    </source>
</evidence>
<dbReference type="Gene3D" id="2.40.160.10">
    <property type="entry name" value="Porin"/>
    <property type="match status" value="1"/>
</dbReference>
<protein>
    <submittedName>
        <fullName evidence="1">Alginate export family protein</fullName>
    </submittedName>
</protein>
<comment type="caution">
    <text evidence="1">The sequence shown here is derived from an EMBL/GenBank/DDBJ whole genome shotgun (WGS) entry which is preliminary data.</text>
</comment>
<name>A0A944QT61_9GAMM</name>
<gene>
    <name evidence="1" type="ORF">KME65_01520</name>
</gene>
<dbReference type="Proteomes" id="UP000770889">
    <property type="component" value="Unassembled WGS sequence"/>
</dbReference>
<evidence type="ECO:0000313" key="2">
    <source>
        <dbReference type="Proteomes" id="UP000770889"/>
    </source>
</evidence>